<dbReference type="InterPro" id="IPR037049">
    <property type="entry name" value="DUF1214_C_sf"/>
</dbReference>
<accession>A0A966L696</accession>
<dbReference type="EMBL" id="JAADAI010000222">
    <property type="protein sequence ID" value="NCS58282.1"/>
    <property type="molecule type" value="Genomic_DNA"/>
</dbReference>
<dbReference type="InterPro" id="IPR010621">
    <property type="entry name" value="DUF1214"/>
</dbReference>
<protein>
    <submittedName>
        <fullName evidence="2">DUF1214 domain-containing protein</fullName>
    </submittedName>
</protein>
<dbReference type="PANTHER" id="PTHR36509:SF3">
    <property type="entry name" value="SIGNAL PEPTIDE PROTEIN"/>
    <property type="match status" value="1"/>
</dbReference>
<feature type="domain" description="DUF1214" evidence="1">
    <location>
        <begin position="4"/>
        <end position="77"/>
    </location>
</feature>
<dbReference type="Proteomes" id="UP000799330">
    <property type="component" value="Unassembled WGS sequence"/>
</dbReference>
<evidence type="ECO:0000313" key="2">
    <source>
        <dbReference type="EMBL" id="NCS58282.1"/>
    </source>
</evidence>
<evidence type="ECO:0000313" key="3">
    <source>
        <dbReference type="Proteomes" id="UP000799330"/>
    </source>
</evidence>
<dbReference type="SUPFAM" id="SSF160935">
    <property type="entry name" value="VPA0735-like"/>
    <property type="match status" value="1"/>
</dbReference>
<dbReference type="PANTHER" id="PTHR36509">
    <property type="entry name" value="BLL3101 PROTEIN"/>
    <property type="match status" value="1"/>
</dbReference>
<evidence type="ECO:0000259" key="1">
    <source>
        <dbReference type="Pfam" id="PF06742"/>
    </source>
</evidence>
<dbReference type="Gene3D" id="2.60.120.600">
    <property type="entry name" value="Domain of unknown function DUF1214, C-terminal domain"/>
    <property type="match status" value="1"/>
</dbReference>
<proteinExistence type="predicted"/>
<reference evidence="2" key="1">
    <citation type="journal article" date="2019" name="Mol. Ecol.">
        <title>Genome evolution and host-microbiome shifts correspond with intraspecific niche divergence within harmful algal bloom-forming Microcystis aeruginosa.</title>
        <authorList>
            <person name="Jackrel S.L."/>
            <person name="White J.D."/>
            <person name="Evans J.T."/>
            <person name="Buffin K."/>
            <person name="Hayden K."/>
            <person name="Sarnelle O."/>
            <person name="Denef V.J."/>
        </authorList>
    </citation>
    <scope>NUCLEOTIDE SEQUENCE</scope>
    <source>
        <strain evidence="2">G11-04</strain>
    </source>
</reference>
<name>A0A966L696_MICAE</name>
<dbReference type="AlphaFoldDB" id="A0A966L696"/>
<organism evidence="2 3">
    <name type="scientific">Microcystis aeruginosa G11-04</name>
    <dbReference type="NCBI Taxonomy" id="2685956"/>
    <lineage>
        <taxon>Bacteria</taxon>
        <taxon>Bacillati</taxon>
        <taxon>Cyanobacteriota</taxon>
        <taxon>Cyanophyceae</taxon>
        <taxon>Oscillatoriophycideae</taxon>
        <taxon>Chroococcales</taxon>
        <taxon>Microcystaceae</taxon>
        <taxon>Microcystis</taxon>
    </lineage>
</organism>
<comment type="caution">
    <text evidence="2">The sequence shown here is derived from an EMBL/GenBank/DDBJ whole genome shotgun (WGS) entry which is preliminary data.</text>
</comment>
<dbReference type="Pfam" id="PF06742">
    <property type="entry name" value="DUF1214"/>
    <property type="match status" value="1"/>
</dbReference>
<sequence length="94" mass="10794">MLLFWSVILDSNQTRSMIQTDQQFPSVGSQTKGLLVNADGSVDIYFRPKPPAGKENNWVQTNPDTGWNTILRIYGPLEPWFDKTWRPGEIELLK</sequence>
<gene>
    <name evidence="2" type="ORF">GPJ16_15685</name>
</gene>